<feature type="transmembrane region" description="Helical" evidence="1">
    <location>
        <begin position="31"/>
        <end position="52"/>
    </location>
</feature>
<reference evidence="2 3" key="1">
    <citation type="submission" date="2019-06" db="EMBL/GenBank/DDBJ databases">
        <title>Pantoea dispersa Assembly.</title>
        <authorList>
            <person name="Wang J."/>
        </authorList>
    </citation>
    <scope>NUCLEOTIDE SEQUENCE [LARGE SCALE GENOMIC DNA]</scope>
    <source>
        <strain evidence="3">bio</strain>
    </source>
</reference>
<name>A0ABY2ZT97_9GAMM</name>
<keyword evidence="1" id="KW-1133">Transmembrane helix</keyword>
<gene>
    <name evidence="2" type="ORF">FK492_19695</name>
</gene>
<evidence type="ECO:0000256" key="1">
    <source>
        <dbReference type="SAM" id="Phobius"/>
    </source>
</evidence>
<protein>
    <submittedName>
        <fullName evidence="2">Uncharacterized protein</fullName>
    </submittedName>
</protein>
<dbReference type="EMBL" id="VICF01000010">
    <property type="protein sequence ID" value="TQC69954.1"/>
    <property type="molecule type" value="Genomic_DNA"/>
</dbReference>
<comment type="caution">
    <text evidence="2">The sequence shown here is derived from an EMBL/GenBank/DDBJ whole genome shotgun (WGS) entry which is preliminary data.</text>
</comment>
<dbReference type="Proteomes" id="UP000319715">
    <property type="component" value="Unassembled WGS sequence"/>
</dbReference>
<proteinExistence type="predicted"/>
<keyword evidence="3" id="KW-1185">Reference proteome</keyword>
<evidence type="ECO:0000313" key="2">
    <source>
        <dbReference type="EMBL" id="TQC69954.1"/>
    </source>
</evidence>
<dbReference type="RefSeq" id="WP_141496858.1">
    <property type="nucleotide sequence ID" value="NZ_VICF01000010.1"/>
</dbReference>
<keyword evidence="1" id="KW-0812">Transmembrane</keyword>
<feature type="transmembrane region" description="Helical" evidence="1">
    <location>
        <begin position="58"/>
        <end position="78"/>
    </location>
</feature>
<sequence length="164" mass="19211">MIRTRLSDEKRRRRQLGEIRVMVASWKHGHLPYADTLVVCILSLAVLAVLWGDYSYHGRVWAGWLMVLPAVVVAAAVVMRLREPLNWQDLIDRRLAVYPYRDVTAWRELQQGVVEAGFISVPMLTCWLDKEMQTFTTPARRRTFAFTERERDERGESDCRSHHE</sequence>
<accession>A0ABY2ZT97</accession>
<evidence type="ECO:0000313" key="3">
    <source>
        <dbReference type="Proteomes" id="UP000319715"/>
    </source>
</evidence>
<keyword evidence="1" id="KW-0472">Membrane</keyword>
<organism evidence="2 3">
    <name type="scientific">Pantoea dispersa</name>
    <dbReference type="NCBI Taxonomy" id="59814"/>
    <lineage>
        <taxon>Bacteria</taxon>
        <taxon>Pseudomonadati</taxon>
        <taxon>Pseudomonadota</taxon>
        <taxon>Gammaproteobacteria</taxon>
        <taxon>Enterobacterales</taxon>
        <taxon>Erwiniaceae</taxon>
        <taxon>Pantoea</taxon>
    </lineage>
</organism>